<dbReference type="Pfam" id="PF02812">
    <property type="entry name" value="ELFV_dehydrog_N"/>
    <property type="match status" value="1"/>
</dbReference>
<dbReference type="PROSITE" id="PS00074">
    <property type="entry name" value="GLFV_DEHYDROGENASE"/>
    <property type="match status" value="1"/>
</dbReference>
<proteinExistence type="inferred from homology"/>
<dbReference type="SUPFAM" id="SSF53223">
    <property type="entry name" value="Aminoacid dehydrogenase-like, N-terminal domain"/>
    <property type="match status" value="1"/>
</dbReference>
<comment type="similarity">
    <text evidence="1 6">Belongs to the Glu/Leu/Phe/Val dehydrogenases family.</text>
</comment>
<organism evidence="8 9">
    <name type="scientific">Pseudonocardia autotrophica</name>
    <name type="common">Amycolata autotrophica</name>
    <name type="synonym">Nocardia autotrophica</name>
    <dbReference type="NCBI Taxonomy" id="2074"/>
    <lineage>
        <taxon>Bacteria</taxon>
        <taxon>Bacillati</taxon>
        <taxon>Actinomycetota</taxon>
        <taxon>Actinomycetes</taxon>
        <taxon>Pseudonocardiales</taxon>
        <taxon>Pseudonocardiaceae</taxon>
        <taxon>Pseudonocardia</taxon>
    </lineage>
</organism>
<keyword evidence="9" id="KW-1185">Reference proteome</keyword>
<feature type="active site" description="Proton donor/acceptor" evidence="4">
    <location>
        <position position="92"/>
    </location>
</feature>
<dbReference type="InterPro" id="IPR006095">
    <property type="entry name" value="Glu/Leu/Phe/Val/Trp_DH"/>
</dbReference>
<comment type="caution">
    <text evidence="8">The sequence shown here is derived from an EMBL/GenBank/DDBJ whole genome shotgun (WGS) entry which is preliminary data.</text>
</comment>
<dbReference type="OrthoDB" id="9803297at2"/>
<evidence type="ECO:0000313" key="9">
    <source>
        <dbReference type="Proteomes" id="UP000194360"/>
    </source>
</evidence>
<dbReference type="InterPro" id="IPR006096">
    <property type="entry name" value="Glu/Leu/Phe/Val/Trp_DH_C"/>
</dbReference>
<keyword evidence="2 6" id="KW-0560">Oxidoreductase</keyword>
<dbReference type="Pfam" id="PF00208">
    <property type="entry name" value="ELFV_dehydrog"/>
    <property type="match status" value="2"/>
</dbReference>
<gene>
    <name evidence="8" type="primary">ldh_1</name>
    <name evidence="8" type="ORF">BG845_00834</name>
</gene>
<evidence type="ECO:0000313" key="8">
    <source>
        <dbReference type="EMBL" id="OSY43229.1"/>
    </source>
</evidence>
<protein>
    <submittedName>
        <fullName evidence="8">Leucine dehydrogenase</fullName>
        <ecNumber evidence="8">1.4.1.9</ecNumber>
    </submittedName>
</protein>
<dbReference type="SUPFAM" id="SSF51735">
    <property type="entry name" value="NAD(P)-binding Rossmann-fold domains"/>
    <property type="match status" value="1"/>
</dbReference>
<dbReference type="STRING" id="2074.BG845_00834"/>
<dbReference type="Gene3D" id="3.40.50.720">
    <property type="entry name" value="NAD(P)-binding Rossmann-like Domain"/>
    <property type="match status" value="1"/>
</dbReference>
<dbReference type="GO" id="GO:0006520">
    <property type="term" value="P:amino acid metabolic process"/>
    <property type="evidence" value="ECO:0007669"/>
    <property type="project" value="InterPro"/>
</dbReference>
<dbReference type="EMBL" id="MIGB01000003">
    <property type="protein sequence ID" value="OSY43229.1"/>
    <property type="molecule type" value="Genomic_DNA"/>
</dbReference>
<feature type="domain" description="Glutamate/phenylalanine/leucine/valine/L-tryptophan dehydrogenase C-terminal" evidence="7">
    <location>
        <begin position="150"/>
        <end position="354"/>
    </location>
</feature>
<dbReference type="PIRSF" id="PIRSF000188">
    <property type="entry name" value="Phe_leu_dh"/>
    <property type="match status" value="1"/>
</dbReference>
<dbReference type="Gene3D" id="3.40.50.10860">
    <property type="entry name" value="Leucine Dehydrogenase, chain A, domain 1"/>
    <property type="match status" value="1"/>
</dbReference>
<reference evidence="8 9" key="1">
    <citation type="submission" date="2016-09" db="EMBL/GenBank/DDBJ databases">
        <title>Pseudonocardia autotrophica DSM535, a candidate organism with high potential of specific P450 cytochromes.</title>
        <authorList>
            <person name="Grumaz C."/>
            <person name="Vainshtein Y."/>
            <person name="Kirstahler P."/>
            <person name="Sohn K."/>
        </authorList>
    </citation>
    <scope>NUCLEOTIDE SEQUENCE [LARGE SCALE GENOMIC DNA]</scope>
    <source>
        <strain evidence="8 9">DSM 535</strain>
    </source>
</reference>
<dbReference type="Proteomes" id="UP000194360">
    <property type="component" value="Unassembled WGS sequence"/>
</dbReference>
<dbReference type="GO" id="GO:0050049">
    <property type="term" value="F:L-leucine dehydrogenase activity"/>
    <property type="evidence" value="ECO:0007669"/>
    <property type="project" value="UniProtKB-EC"/>
</dbReference>
<dbReference type="PANTHER" id="PTHR42722:SF1">
    <property type="entry name" value="VALINE DEHYDROGENASE"/>
    <property type="match status" value="1"/>
</dbReference>
<evidence type="ECO:0000256" key="1">
    <source>
        <dbReference type="ARBA" id="ARBA00006382"/>
    </source>
</evidence>
<dbReference type="InterPro" id="IPR033524">
    <property type="entry name" value="Glu/Leu/Phe/Val_DH_AS"/>
</dbReference>
<sequence>MTVLIDRRTPGAPTALTTFAEQEFEQLLVSRDPAGGPRGFIAVHDTSLGPALGGVRVRRYPDDETAAADALRLARAMTYKAALAGLPLGGGKSVINADPRTEKTAALLAAHGRAIGLLGGRYIPAADMGTGPEDLRVIAQHTPVVASAERDPSPSTAAGVVTAMRAVAARRGHHSLAGLSVAVQGVGNVGRHIVELLRAEGARTLVDDLDPARVRDAVTRLGALPADGTDVLLADVDLVCPAAAGLVLDAERVDRLRAWAVVPAANNALAGDEQALRLRERGIDYVPDFVANAGGLISCEAEIRGVAEFGDRLAVIGRTTAEILAAADADGVDSLTAATALADRRLAAARDRTARA</sequence>
<dbReference type="InterPro" id="IPR016211">
    <property type="entry name" value="Glu/Phe/Leu/Val/Trp_DH_bac/arc"/>
</dbReference>
<dbReference type="GO" id="GO:0000166">
    <property type="term" value="F:nucleotide binding"/>
    <property type="evidence" value="ECO:0007669"/>
    <property type="project" value="UniProtKB-KW"/>
</dbReference>
<dbReference type="InterPro" id="IPR046346">
    <property type="entry name" value="Aminoacid_DH-like_N_sf"/>
</dbReference>
<evidence type="ECO:0000256" key="5">
    <source>
        <dbReference type="PIRSR" id="PIRSR000188-2"/>
    </source>
</evidence>
<name>A0A1Y2N7R5_PSEAH</name>
<dbReference type="RefSeq" id="WP_085911144.1">
    <property type="nucleotide sequence ID" value="NZ_AP018920.1"/>
</dbReference>
<feature type="binding site" evidence="5">
    <location>
        <begin position="185"/>
        <end position="190"/>
    </location>
    <ligand>
        <name>NAD(+)</name>
        <dbReference type="ChEBI" id="CHEBI:57540"/>
    </ligand>
</feature>
<dbReference type="PRINTS" id="PR00082">
    <property type="entry name" value="GLFDHDRGNASE"/>
</dbReference>
<evidence type="ECO:0000259" key="7">
    <source>
        <dbReference type="SMART" id="SM00839"/>
    </source>
</evidence>
<keyword evidence="3 5" id="KW-0520">NAD</keyword>
<evidence type="ECO:0000256" key="2">
    <source>
        <dbReference type="ARBA" id="ARBA00023002"/>
    </source>
</evidence>
<dbReference type="PANTHER" id="PTHR42722">
    <property type="entry name" value="LEUCINE DEHYDROGENASE"/>
    <property type="match status" value="1"/>
</dbReference>
<evidence type="ECO:0000256" key="6">
    <source>
        <dbReference type="RuleBase" id="RU004417"/>
    </source>
</evidence>
<dbReference type="EC" id="1.4.1.9" evidence="8"/>
<accession>A0A1Y2N7R5</accession>
<dbReference type="SMART" id="SM00839">
    <property type="entry name" value="ELFV_dehydrog"/>
    <property type="match status" value="1"/>
</dbReference>
<evidence type="ECO:0000256" key="3">
    <source>
        <dbReference type="ARBA" id="ARBA00023027"/>
    </source>
</evidence>
<evidence type="ECO:0000256" key="4">
    <source>
        <dbReference type="PIRSR" id="PIRSR000188-1"/>
    </source>
</evidence>
<keyword evidence="5" id="KW-0547">Nucleotide-binding</keyword>
<dbReference type="InterPro" id="IPR036291">
    <property type="entry name" value="NAD(P)-bd_dom_sf"/>
</dbReference>
<dbReference type="InterPro" id="IPR006097">
    <property type="entry name" value="Glu/Leu/Phe/Val/Trp_DH_dimer"/>
</dbReference>
<dbReference type="AlphaFoldDB" id="A0A1Y2N7R5"/>